<name>A0A6J5C3I2_9BURK</name>
<dbReference type="AlphaFoldDB" id="A0A6J5C3I2"/>
<proteinExistence type="predicted"/>
<evidence type="ECO:0000313" key="1">
    <source>
        <dbReference type="EMBL" id="CAB3723801.1"/>
    </source>
</evidence>
<gene>
    <name evidence="1" type="ORF">LMG22037_04996</name>
</gene>
<protein>
    <submittedName>
        <fullName evidence="1">Uncharacterized protein</fullName>
    </submittedName>
</protein>
<sequence length="220" mass="23955">MNSPTIGHPDIVLDTLLAKGGRAHRLARLTALHEICRRHQESGSSDFSLSTIGRLVETEGILKGRVLYNMQSADYRKLISSWATYAGPPTLQSSKPPASHEYLMRIQDPAIRSIMQAIIGERDKLRAEVNLLKSNAQVVVDRRPIGVRGPGAAIVLPTTTNGNDAQLTPSEREALEKAVSADYLEGHGLHEGSHGEIVNEHGRTVFDVGFARAIRKILGA</sequence>
<dbReference type="RefSeq" id="WP_007182813.1">
    <property type="nucleotide sequence ID" value="NZ_CADFGL010000029.1"/>
</dbReference>
<accession>A0A6J5C3I2</accession>
<dbReference type="InterPro" id="IPR048061">
    <property type="entry name" value="GmtX-like"/>
</dbReference>
<dbReference type="Proteomes" id="UP000494249">
    <property type="component" value="Unassembled WGS sequence"/>
</dbReference>
<dbReference type="NCBIfam" id="NF040692">
    <property type="entry name" value="recomb_assoc"/>
    <property type="match status" value="1"/>
</dbReference>
<organism evidence="1 2">
    <name type="scientific">Paraburkholderia phenoliruptrix</name>
    <dbReference type="NCBI Taxonomy" id="252970"/>
    <lineage>
        <taxon>Bacteria</taxon>
        <taxon>Pseudomonadati</taxon>
        <taxon>Pseudomonadota</taxon>
        <taxon>Betaproteobacteria</taxon>
        <taxon>Burkholderiales</taxon>
        <taxon>Burkholderiaceae</taxon>
        <taxon>Paraburkholderia</taxon>
    </lineage>
</organism>
<evidence type="ECO:0000313" key="2">
    <source>
        <dbReference type="Proteomes" id="UP000494249"/>
    </source>
</evidence>
<dbReference type="EMBL" id="CADIKB010000032">
    <property type="protein sequence ID" value="CAB3723801.1"/>
    <property type="molecule type" value="Genomic_DNA"/>
</dbReference>
<reference evidence="1 2" key="1">
    <citation type="submission" date="2020-04" db="EMBL/GenBank/DDBJ databases">
        <authorList>
            <person name="De Canck E."/>
        </authorList>
    </citation>
    <scope>NUCLEOTIDE SEQUENCE [LARGE SCALE GENOMIC DNA]</scope>
    <source>
        <strain evidence="1 2">LMG 22037</strain>
    </source>
</reference>